<comment type="subcellular location">
    <subcellularLocation>
        <location evidence="1">Cytoplasm</location>
    </subcellularLocation>
</comment>
<protein>
    <submittedName>
        <fullName evidence="12">Uncharacterized protein</fullName>
    </submittedName>
</protein>
<dbReference type="SMART" id="SM00326">
    <property type="entry name" value="SH3"/>
    <property type="match status" value="1"/>
</dbReference>
<organism evidence="12 13">
    <name type="scientific">Uncinocarpus reesii (strain UAMH 1704)</name>
    <dbReference type="NCBI Taxonomy" id="336963"/>
    <lineage>
        <taxon>Eukaryota</taxon>
        <taxon>Fungi</taxon>
        <taxon>Dikarya</taxon>
        <taxon>Ascomycota</taxon>
        <taxon>Pezizomycotina</taxon>
        <taxon>Eurotiomycetes</taxon>
        <taxon>Eurotiomycetidae</taxon>
        <taxon>Onygenales</taxon>
        <taxon>Onygenaceae</taxon>
        <taxon>Uncinocarpus</taxon>
    </lineage>
</organism>
<feature type="compositionally biased region" description="Polar residues" evidence="8">
    <location>
        <begin position="2051"/>
        <end position="2067"/>
    </location>
</feature>
<feature type="compositionally biased region" description="Low complexity" evidence="8">
    <location>
        <begin position="478"/>
        <end position="487"/>
    </location>
</feature>
<dbReference type="Pfam" id="PF16172">
    <property type="entry name" value="DOCK_N"/>
    <property type="match status" value="1"/>
</dbReference>
<dbReference type="InterPro" id="IPR032376">
    <property type="entry name" value="DOCK_N"/>
</dbReference>
<dbReference type="PROSITE" id="PS51650">
    <property type="entry name" value="C2_DOCK"/>
    <property type="match status" value="1"/>
</dbReference>
<dbReference type="KEGG" id="ure:UREG_06575"/>
<keyword evidence="5" id="KW-0344">Guanine-nucleotide releasing factor</keyword>
<dbReference type="GO" id="GO:0007264">
    <property type="term" value="P:small GTPase-mediated signal transduction"/>
    <property type="evidence" value="ECO:0007669"/>
    <property type="project" value="InterPro"/>
</dbReference>
<keyword evidence="13" id="KW-1185">Reference proteome</keyword>
<dbReference type="InterPro" id="IPR036028">
    <property type="entry name" value="SH3-like_dom_sf"/>
</dbReference>
<evidence type="ECO:0000256" key="4">
    <source>
        <dbReference type="ARBA" id="ARBA00022553"/>
    </source>
</evidence>
<accession>C4JVI3</accession>
<feature type="domain" description="DOCKER" evidence="11">
    <location>
        <begin position="1433"/>
        <end position="1846"/>
    </location>
</feature>
<dbReference type="EMBL" id="CH476618">
    <property type="protein sequence ID" value="EEP81710.1"/>
    <property type="molecule type" value="Genomic_DNA"/>
</dbReference>
<evidence type="ECO:0000256" key="7">
    <source>
        <dbReference type="PROSITE-ProRule" id="PRU00983"/>
    </source>
</evidence>
<feature type="domain" description="C2 DOCK-type" evidence="10">
    <location>
        <begin position="608"/>
        <end position="789"/>
    </location>
</feature>
<evidence type="ECO:0000259" key="10">
    <source>
        <dbReference type="PROSITE" id="PS51650"/>
    </source>
</evidence>
<dbReference type="PROSITE" id="PS51651">
    <property type="entry name" value="DOCKER"/>
    <property type="match status" value="1"/>
</dbReference>
<dbReference type="InterPro" id="IPR001452">
    <property type="entry name" value="SH3_domain"/>
</dbReference>
<feature type="compositionally biased region" description="Polar residues" evidence="8">
    <location>
        <begin position="1861"/>
        <end position="1875"/>
    </location>
</feature>
<dbReference type="CDD" id="cd11684">
    <property type="entry name" value="DHR2_DOCK"/>
    <property type="match status" value="1"/>
</dbReference>
<dbReference type="GO" id="GO:0031267">
    <property type="term" value="F:small GTPase binding"/>
    <property type="evidence" value="ECO:0007669"/>
    <property type="project" value="TreeGrafter"/>
</dbReference>
<evidence type="ECO:0000256" key="3">
    <source>
        <dbReference type="ARBA" id="ARBA00022490"/>
    </source>
</evidence>
<evidence type="ECO:0000259" key="9">
    <source>
        <dbReference type="PROSITE" id="PS50002"/>
    </source>
</evidence>
<dbReference type="Pfam" id="PF06920">
    <property type="entry name" value="DHR-2_Lobe_A"/>
    <property type="match status" value="1"/>
</dbReference>
<dbReference type="InterPro" id="IPR042455">
    <property type="entry name" value="DOCK_N_sub1"/>
</dbReference>
<dbReference type="eggNOG" id="KOG1998">
    <property type="taxonomic scope" value="Eukaryota"/>
</dbReference>
<comment type="similarity">
    <text evidence="7">Belongs to the DOCK family.</text>
</comment>
<dbReference type="Pfam" id="PF14429">
    <property type="entry name" value="DOCK-C2"/>
    <property type="match status" value="1"/>
</dbReference>
<feature type="compositionally biased region" description="Polar residues" evidence="8">
    <location>
        <begin position="157"/>
        <end position="174"/>
    </location>
</feature>
<dbReference type="HOGENOM" id="CLU_000595_0_1_1"/>
<dbReference type="InterPro" id="IPR046769">
    <property type="entry name" value="DOCKER_Lobe_A"/>
</dbReference>
<dbReference type="RefSeq" id="XP_002583608.1">
    <property type="nucleotide sequence ID" value="XM_002583562.1"/>
</dbReference>
<dbReference type="InterPro" id="IPR056372">
    <property type="entry name" value="TPR_DOCK"/>
</dbReference>
<feature type="region of interest" description="Disordered" evidence="8">
    <location>
        <begin position="151"/>
        <end position="189"/>
    </location>
</feature>
<dbReference type="Gene3D" id="2.60.40.150">
    <property type="entry name" value="C2 domain"/>
    <property type="match status" value="1"/>
</dbReference>
<dbReference type="PROSITE" id="PS50002">
    <property type="entry name" value="SH3"/>
    <property type="match status" value="1"/>
</dbReference>
<dbReference type="Gene3D" id="1.20.58.740">
    <property type="match status" value="1"/>
</dbReference>
<dbReference type="GeneID" id="8438404"/>
<dbReference type="InterPro" id="IPR043162">
    <property type="entry name" value="DOCK_C_lobe_C"/>
</dbReference>
<name>C4JVI3_UNCRE</name>
<evidence type="ECO:0000313" key="13">
    <source>
        <dbReference type="Proteomes" id="UP000002058"/>
    </source>
</evidence>
<dbReference type="GO" id="GO:0005886">
    <property type="term" value="C:plasma membrane"/>
    <property type="evidence" value="ECO:0007669"/>
    <property type="project" value="TreeGrafter"/>
</dbReference>
<keyword evidence="3" id="KW-0963">Cytoplasm</keyword>
<feature type="compositionally biased region" description="Polar residues" evidence="8">
    <location>
        <begin position="1972"/>
        <end position="1983"/>
    </location>
</feature>
<dbReference type="OrthoDB" id="18896at2759"/>
<dbReference type="SUPFAM" id="SSF50044">
    <property type="entry name" value="SH3-domain"/>
    <property type="match status" value="1"/>
</dbReference>
<dbReference type="PANTHER" id="PTHR45653:SF10">
    <property type="entry name" value="MYOBLAST CITY, ISOFORM B"/>
    <property type="match status" value="1"/>
</dbReference>
<dbReference type="InterPro" id="IPR027007">
    <property type="entry name" value="C2_DOCK-type_domain"/>
</dbReference>
<feature type="region of interest" description="Disordered" evidence="8">
    <location>
        <begin position="1861"/>
        <end position="1914"/>
    </location>
</feature>
<dbReference type="Gene3D" id="1.25.40.410">
    <property type="match status" value="1"/>
</dbReference>
<dbReference type="Pfam" id="PF23554">
    <property type="entry name" value="TPR_DOCK"/>
    <property type="match status" value="1"/>
</dbReference>
<keyword evidence="4" id="KW-0597">Phosphoprotein</keyword>
<dbReference type="PANTHER" id="PTHR45653">
    <property type="entry name" value="DEDICATOR OF CYTOKINESIS"/>
    <property type="match status" value="1"/>
</dbReference>
<keyword evidence="2 6" id="KW-0728">SH3 domain</keyword>
<evidence type="ECO:0000256" key="8">
    <source>
        <dbReference type="SAM" id="MobiDB-lite"/>
    </source>
</evidence>
<evidence type="ECO:0000313" key="12">
    <source>
        <dbReference type="EMBL" id="EEP81710.1"/>
    </source>
</evidence>
<dbReference type="InterPro" id="IPR043161">
    <property type="entry name" value="DOCK_C_lobe_A"/>
</dbReference>
<feature type="compositionally biased region" description="Polar residues" evidence="8">
    <location>
        <begin position="1931"/>
        <end position="1955"/>
    </location>
</feature>
<feature type="compositionally biased region" description="Basic and acidic residues" evidence="8">
    <location>
        <begin position="1882"/>
        <end position="1891"/>
    </location>
</feature>
<feature type="region of interest" description="Disordered" evidence="8">
    <location>
        <begin position="461"/>
        <end position="491"/>
    </location>
</feature>
<proteinExistence type="inferred from homology"/>
<dbReference type="InterPro" id="IPR035892">
    <property type="entry name" value="C2_domain_sf"/>
</dbReference>
<dbReference type="Gene3D" id="1.20.1270.350">
    <property type="entry name" value="Dedicator of cytokinesis N-terminal subdomain"/>
    <property type="match status" value="1"/>
</dbReference>
<dbReference type="GO" id="GO:0005737">
    <property type="term" value="C:cytoplasm"/>
    <property type="evidence" value="ECO:0007669"/>
    <property type="project" value="UniProtKB-SubCell"/>
</dbReference>
<dbReference type="STRING" id="336963.C4JVI3"/>
<evidence type="ECO:0000259" key="11">
    <source>
        <dbReference type="PROSITE" id="PS51651"/>
    </source>
</evidence>
<dbReference type="Proteomes" id="UP000002058">
    <property type="component" value="Unassembled WGS sequence"/>
</dbReference>
<sequence>MPWRPLPRIAFAVAVYPFQPSSPADLPLELGDELYIIEQGGKDGAWYRGYLVAPPSLLAGLTSVKGQALEARVFSGIFPKNCVEVREVLGETNRNKENGSAELALSNGNLKPIDGKAADGSKTNSFIGLADLKSSRKTSQITVIKLEDDVKKRRSGSPLQSPSMALTPRSTGSRDPNAPKPPAPVPMLKIGDETPTSLSEPLVDEIASCLREWHSTNIHELLLTRQYTALENMSNIVLELDLARRQFLHNVLTAQERASLREATVWNLVRGNKTLSGDVIVRDPKQRGRLLTGDDSAIEMAKLQSEMSMLDGETKPHIDNVSLHHLLFEVNAVTGTKAGSAPLSISLWLQSAKGEIKQLTESYALDIPSAETFVAMSQNGSLKTLFTDLNAADIGDSSASDSKLYLVVRVLGPESARPSFVAKSRTSSRDGPSGNKSTPALNNVGKGSLKSRRSMIWGQKTRGLPHLDQNEISRLPQSSGSSTSVSTHPERPVKEISVLRTAGIGVLEIGSILKSDKDVDQVVSIWSPLGPTDEEDNYTEGFDDIVRSLLPSPTGRYGRCYRASRLHAHLSPFASEDTETLIRNNPTLLHNVTQTRRIGFPAAPTKPRSDIYVNLSKVNISQDALLSHPINGQVAVPQVTGLRNLQLTLEARNASGARIEHCIYPSSNASGVTAWRTTVAERGSAWNQIIRLNIPSDEVQGSHLIMSVADAPEFPFALSWLPLWDQQAFIRDGRHSLLLHAYDKSTSSVENGRGSYLSLPWSALGKNESTKDEALTGPLATLTLETELCSTQYSQDQALLGLVNWKEKPATQLLELLRTIVFVPEIEIVKHLRDVFDALFGIMVEQAGNEEFEDLIFRDLVTVLGIVHDRRFNLGPLVDRYAEQEFNFPFATPCLIRSFLRLLQATADSQQARNLRAALKVGRHLLKFIINARGQQKAKEECIGITNIQSTFNRDLHSIFKSVEALMQNPAPTLVGSKTLAVQHFHTWLPELLNAVDKEEVVNIAFSFMDACKDVKKMLVLYKILLILNYTRLPLFGESAERSRLISKSIEWLSPYWGETQDITDQYRDQVRLCSSVVAEQLKTPESGLFGYMPMAVASYCAIVADGVEETEWLSLLFSKSFPFQLKQSKTKQRFDEALVELSAIIAAMSKLQMPKDLPLSHDELAIFLSHIFNAHKSVLDNEAYPATWLSLHIYHHQSIMKSLEDLSSILIQSFLPAPDEADTFDMELWKLFFVTLLKLVSSDALALETFPEQRRRAVWKIAGDVREQGAELLQKTWRSIGWDTTVEERARYGLVKLGGYQVQYVPGLVPPIIELCLSVHEGPRRVAVEILQTMIVSEWQLNEDLSVVEAEIISSLDELFKTKNLTESITQKLFINELLELFETSSTSPDAELLVTLKELIATVDELLDLLVASHNGNITESLNTIKLMEFMKDMERGDIFIRYVHELAHGQAAARNYTEAGLALQFHADLYEWDISKTVEALSNPTYPEQTAFERKETLYFEIIQHFEDGKAWAHALSCYRELADHYEHTIIDFSKLSRTQASMARIYEAIVKEDILIPRYFRVTFKGLGFPPTLRDKQYIFEGSQSDRMTTFTDRMQKQYPTAQLVHYGEIEDLEGQFLQIAPVSVHKDVSHPVYQRPKVPQSVREHLLTAVASNFSITSKKHLSSNQVKEQYITKSVFTTAEPFPNVLRRSEIVATEEVVLTPLQTAIERTSRKTQELLMLEKRIASGDDTNLNSLTDVLGQMLDVESSVPTCVAQYRAFLTGDELNDHSALGEDLDIIPVDPLNNALAVALVDHAISLKRCIALYSRPAYQATQAELAQRLETVFAPELATLAISPSQHLPSEPSIQFGSRQEQFTNGSMQGASSTSQPRLASLKSDPGRPSRDSIARPLMDKPPASNRLSLNPFKRSNHVASGSNATITAVNTAVSAQKDQSQQSIVKPNGVPTDQVTRAPQPAGVKLEQDREPSDTVSRARSQSRGGKSDTSRKRRSFFGGSEKFAVGTSDPQRGAHSVPPASPPTEDMRTTQQRIMERANKSRAQQSHKEPRTPNSIPNSAGQRQTPPSNAIDHRLVASDKNPPRPKTGHSSVSDHTGSGVRDSMMKRFSLLKVGRKGSKANFHEKPLGGVLREE</sequence>
<feature type="domain" description="SH3" evidence="9">
    <location>
        <begin position="7"/>
        <end position="88"/>
    </location>
</feature>
<evidence type="ECO:0000256" key="2">
    <source>
        <dbReference type="ARBA" id="ARBA00022443"/>
    </source>
</evidence>
<feature type="region of interest" description="Disordered" evidence="8">
    <location>
        <begin position="1931"/>
        <end position="2100"/>
    </location>
</feature>
<evidence type="ECO:0000256" key="1">
    <source>
        <dbReference type="ARBA" id="ARBA00004496"/>
    </source>
</evidence>
<dbReference type="InterPro" id="IPR026791">
    <property type="entry name" value="DOCK"/>
</dbReference>
<dbReference type="OMA" id="LWDNQAF"/>
<dbReference type="VEuPathDB" id="FungiDB:UREG_06575"/>
<feature type="region of interest" description="Disordered" evidence="8">
    <location>
        <begin position="418"/>
        <end position="449"/>
    </location>
</feature>
<dbReference type="CDD" id="cd08679">
    <property type="entry name" value="C2_DOCK180_related"/>
    <property type="match status" value="1"/>
</dbReference>
<evidence type="ECO:0000256" key="6">
    <source>
        <dbReference type="PROSITE-ProRule" id="PRU00192"/>
    </source>
</evidence>
<dbReference type="Gene3D" id="2.30.30.40">
    <property type="entry name" value="SH3 Domains"/>
    <property type="match status" value="1"/>
</dbReference>
<reference evidence="13" key="1">
    <citation type="journal article" date="2009" name="Genome Res.">
        <title>Comparative genomic analyses of the human fungal pathogens Coccidioides and their relatives.</title>
        <authorList>
            <person name="Sharpton T.J."/>
            <person name="Stajich J.E."/>
            <person name="Rounsley S.D."/>
            <person name="Gardner M.J."/>
            <person name="Wortman J.R."/>
            <person name="Jordar V.S."/>
            <person name="Maiti R."/>
            <person name="Kodira C.D."/>
            <person name="Neafsey D.E."/>
            <person name="Zeng Q."/>
            <person name="Hung C.-Y."/>
            <person name="McMahan C."/>
            <person name="Muszewska A."/>
            <person name="Grynberg M."/>
            <person name="Mandel M.A."/>
            <person name="Kellner E.M."/>
            <person name="Barker B.M."/>
            <person name="Galgiani J.N."/>
            <person name="Orbach M.J."/>
            <person name="Kirkland T.N."/>
            <person name="Cole G.T."/>
            <person name="Henn M.R."/>
            <person name="Birren B.W."/>
            <person name="Taylor J.W."/>
        </authorList>
    </citation>
    <scope>NUCLEOTIDE SEQUENCE [LARGE SCALE GENOMIC DNA]</scope>
    <source>
        <strain evidence="13">UAMH 1704</strain>
    </source>
</reference>
<dbReference type="GO" id="GO:0005085">
    <property type="term" value="F:guanyl-nucleotide exchange factor activity"/>
    <property type="evidence" value="ECO:0007669"/>
    <property type="project" value="UniProtKB-KW"/>
</dbReference>
<evidence type="ECO:0000256" key="5">
    <source>
        <dbReference type="ARBA" id="ARBA00022658"/>
    </source>
</evidence>
<gene>
    <name evidence="12" type="ORF">UREG_06575</name>
</gene>
<dbReference type="InParanoid" id="C4JVI3"/>
<dbReference type="InterPro" id="IPR027357">
    <property type="entry name" value="DOCKER_dom"/>
</dbReference>